<dbReference type="EMBL" id="JOPB01000002">
    <property type="protein sequence ID" value="OUI79110.1"/>
    <property type="molecule type" value="Genomic_DNA"/>
</dbReference>
<sequence>MLFSHVTVGSNNIDKSKIFYDALFDVMGVKGPKNSQKGLLMYAKDNQFLLVMTPIDGKPATFANGGTIGFALDSAEAVKAWHQAGVEHGGKSIEDPPGVRDNGGVKMYLAYLRDPDGNKLCGYYLVG</sequence>
<dbReference type="Proteomes" id="UP000194946">
    <property type="component" value="Unassembled WGS sequence"/>
</dbReference>
<dbReference type="InterPro" id="IPR029068">
    <property type="entry name" value="Glyas_Bleomycin-R_OHBP_Dase"/>
</dbReference>
<feature type="domain" description="VOC" evidence="1">
    <location>
        <begin position="2"/>
        <end position="125"/>
    </location>
</feature>
<dbReference type="SUPFAM" id="SSF54593">
    <property type="entry name" value="Glyoxalase/Bleomycin resistance protein/Dihydroxybiphenyl dioxygenase"/>
    <property type="match status" value="1"/>
</dbReference>
<evidence type="ECO:0000313" key="3">
    <source>
        <dbReference type="Proteomes" id="UP000194946"/>
    </source>
</evidence>
<accession>A0A251ZWR5</accession>
<keyword evidence="3" id="KW-1185">Reference proteome</keyword>
<gene>
    <name evidence="2" type="ORF">HK18_04175</name>
</gene>
<dbReference type="Gene3D" id="3.10.180.10">
    <property type="entry name" value="2,3-Dihydroxybiphenyl 1,2-Dioxygenase, domain 1"/>
    <property type="match status" value="1"/>
</dbReference>
<dbReference type="InterPro" id="IPR037523">
    <property type="entry name" value="VOC_core"/>
</dbReference>
<evidence type="ECO:0000259" key="1">
    <source>
        <dbReference type="PROSITE" id="PS51819"/>
    </source>
</evidence>
<protein>
    <submittedName>
        <fullName evidence="2">Glyoxalase</fullName>
    </submittedName>
</protein>
<dbReference type="CDD" id="cd07262">
    <property type="entry name" value="VOC_like"/>
    <property type="match status" value="1"/>
</dbReference>
<dbReference type="AlphaFoldDB" id="A0A251ZWR5"/>
<dbReference type="RefSeq" id="WP_008854077.1">
    <property type="nucleotide sequence ID" value="NZ_JOPB01000002.1"/>
</dbReference>
<dbReference type="PROSITE" id="PS51819">
    <property type="entry name" value="VOC"/>
    <property type="match status" value="1"/>
</dbReference>
<organism evidence="2 3">
    <name type="scientific">Commensalibacter intestini</name>
    <dbReference type="NCBI Taxonomy" id="479936"/>
    <lineage>
        <taxon>Bacteria</taxon>
        <taxon>Pseudomonadati</taxon>
        <taxon>Pseudomonadota</taxon>
        <taxon>Alphaproteobacteria</taxon>
        <taxon>Acetobacterales</taxon>
        <taxon>Acetobacteraceae</taxon>
    </lineage>
</organism>
<dbReference type="PANTHER" id="PTHR35006:SF1">
    <property type="entry name" value="BLL2941 PROTEIN"/>
    <property type="match status" value="1"/>
</dbReference>
<dbReference type="InterPro" id="IPR004360">
    <property type="entry name" value="Glyas_Fos-R_dOase_dom"/>
</dbReference>
<dbReference type="Pfam" id="PF00903">
    <property type="entry name" value="Glyoxalase"/>
    <property type="match status" value="1"/>
</dbReference>
<name>A0A251ZWR5_9PROT</name>
<dbReference type="PANTHER" id="PTHR35006">
    <property type="entry name" value="GLYOXALASE FAMILY PROTEIN (AFU_ORTHOLOGUE AFUA_5G14830)"/>
    <property type="match status" value="1"/>
</dbReference>
<evidence type="ECO:0000313" key="2">
    <source>
        <dbReference type="EMBL" id="OUI79110.1"/>
    </source>
</evidence>
<proteinExistence type="predicted"/>
<comment type="caution">
    <text evidence="2">The sequence shown here is derived from an EMBL/GenBank/DDBJ whole genome shotgun (WGS) entry which is preliminary data.</text>
</comment>
<reference evidence="3" key="1">
    <citation type="submission" date="2014-06" db="EMBL/GenBank/DDBJ databases">
        <authorList>
            <person name="Winans N.J."/>
            <person name="Newell P.D."/>
            <person name="Douglas A.E."/>
        </authorList>
    </citation>
    <scope>NUCLEOTIDE SEQUENCE [LARGE SCALE GENOMIC DNA]</scope>
    <source>
        <strain evidence="3">DmL_052</strain>
    </source>
</reference>